<dbReference type="RefSeq" id="WP_075048252.1">
    <property type="nucleotide sequence ID" value="NZ_CP012328.1"/>
</dbReference>
<accession>A0A0K1P5S3</accession>
<dbReference type="KEGG" id="stur:STURON_00412"/>
<dbReference type="STRING" id="216946.STURO_v1c04100"/>
<feature type="region of interest" description="Disordered" evidence="1">
    <location>
        <begin position="168"/>
        <end position="194"/>
    </location>
</feature>
<feature type="region of interest" description="Disordered" evidence="1">
    <location>
        <begin position="120"/>
        <end position="148"/>
    </location>
</feature>
<dbReference type="AlphaFoldDB" id="A0A0K1P5S3"/>
<organism evidence="2 3">
    <name type="scientific">Spiroplasma turonicum</name>
    <dbReference type="NCBI Taxonomy" id="216946"/>
    <lineage>
        <taxon>Bacteria</taxon>
        <taxon>Bacillati</taxon>
        <taxon>Mycoplasmatota</taxon>
        <taxon>Mollicutes</taxon>
        <taxon>Entomoplasmatales</taxon>
        <taxon>Spiroplasmataceae</taxon>
        <taxon>Spiroplasma</taxon>
    </lineage>
</organism>
<sequence length="194" mass="22147">MGFEDTNVEFSDSINKKGEVKLREVKKPKVLEENFSRIDSIKQARVLLSSKNGKANLSSLPDGMKRSIESKERLDKIIHNKEHNSADEIRKRLNIEGKPLTKKRAEELKESRLKFFQNNIDKSKSGPLNKVPDLNKPAALKSKKSSLSFRDKKIEEINKTNNVIKKDKVSKTAKTNVEKKKTIKNTSSSKEKNK</sequence>
<evidence type="ECO:0000313" key="2">
    <source>
        <dbReference type="EMBL" id="AKU79658.1"/>
    </source>
</evidence>
<name>A0A0K1P5S3_9MOLU</name>
<proteinExistence type="predicted"/>
<feature type="compositionally biased region" description="Low complexity" evidence="1">
    <location>
        <begin position="136"/>
        <end position="148"/>
    </location>
</feature>
<dbReference type="EMBL" id="CP012328">
    <property type="protein sequence ID" value="AKU79658.1"/>
    <property type="molecule type" value="Genomic_DNA"/>
</dbReference>
<dbReference type="Proteomes" id="UP000067243">
    <property type="component" value="Chromosome"/>
</dbReference>
<keyword evidence="3" id="KW-1185">Reference proteome</keyword>
<reference evidence="2 3" key="1">
    <citation type="journal article" date="2015" name="Genome Announc.">
        <title>Complete Genome Sequence of Spiroplasma turonicum Strain Tab4cT, a Parasite of a Horse Fly, Haematopota sp. (Diptera: Tabanidae).</title>
        <authorList>
            <person name="Davis R.E."/>
            <person name="Shao J."/>
            <person name="Zhao Y."/>
            <person name="Gasparich G.E."/>
            <person name="Gaynor B.J."/>
            <person name="Donofrio N."/>
        </authorList>
    </citation>
    <scope>NUCLEOTIDE SEQUENCE [LARGE SCALE GENOMIC DNA]</scope>
    <source>
        <strain evidence="2 3">Tab4c</strain>
    </source>
</reference>
<evidence type="ECO:0000256" key="1">
    <source>
        <dbReference type="SAM" id="MobiDB-lite"/>
    </source>
</evidence>
<gene>
    <name evidence="2" type="ORF">STURON_00412</name>
</gene>
<evidence type="ECO:0000313" key="3">
    <source>
        <dbReference type="Proteomes" id="UP000067243"/>
    </source>
</evidence>
<protein>
    <submittedName>
        <fullName evidence="2">Uncharacterized protein</fullName>
    </submittedName>
</protein>
<feature type="compositionally biased region" description="Basic and acidic residues" evidence="1">
    <location>
        <begin position="168"/>
        <end position="180"/>
    </location>
</feature>
<dbReference type="PATRIC" id="fig|216946.3.peg.411"/>
<dbReference type="OrthoDB" id="390338at2"/>